<reference evidence="2 3" key="1">
    <citation type="journal article" date="2012" name="Genome Biol.">
        <title>Genome and low-iron response of an oceanic diatom adapted to chronic iron limitation.</title>
        <authorList>
            <person name="Lommer M."/>
            <person name="Specht M."/>
            <person name="Roy A.S."/>
            <person name="Kraemer L."/>
            <person name="Andreson R."/>
            <person name="Gutowska M.A."/>
            <person name="Wolf J."/>
            <person name="Bergner S.V."/>
            <person name="Schilhabel M.B."/>
            <person name="Klostermeier U.C."/>
            <person name="Beiko R.G."/>
            <person name="Rosenstiel P."/>
            <person name="Hippler M."/>
            <person name="Laroche J."/>
        </authorList>
    </citation>
    <scope>NUCLEOTIDE SEQUENCE [LARGE SCALE GENOMIC DNA]</scope>
    <source>
        <strain evidence="2 3">CCMP1005</strain>
    </source>
</reference>
<sequence>MTWLWNWSDFARLTHEQCDRVDWISAIVSAPNGKMIIHKRWVHHMQVLLSVRRRICDVYEIREFLPHNPKILTGMDGIPTDPLLCRQKYTNAFLELQQFLPDLKLRICRSWETNPALAGVIHDLQQLGASFLYKEDPLECLLSSAPAPTKTLPVNSGFYPNGTPTTESIQRVDTQSCTIEIDPREHSGGSASTLHFRVSHYGDDTAQSSLGSSDIRVPIPSDEMTIPTGTEASEPPNYQVDARPSVHCVHQTIISEDAPIAPPTDLQTTDANPCASQPVISHQADEIDAPILRTITYEDDESVSEPNPCERAGTSDAHPDPTQARNTTTDNAEDHITQFIQSVEMSLDDELNEFLQITSDICTTLDGRIQAAQCMTDPEYELNDCNMPTAESQLQLSQPAFTLHHPTYKPSDPLDPEMPGTEPPHHRLHNFPAGLAEDIMSFSRHSLRPAFANDTHHHVSTGSVPICPVSEPTGSSLQDHDGDNDNVPPPTTSTTKPTADDDFTTTSPKLEGRNESRIPRSPCQKSSTQHPPPHEAQGSPTKQTTGWNFWGGTQRIQASGLPGPRARNHRRNICRPNKHKAARMSSMSSQAQKKTHAISSGRADNRVQLLTKKANKSSGMGIYHAGYTALPEEKDKLSKKKVDKPSGMETHYLGYTNISDERVRKLIRDELRLTALGQCTLSNWFQSASNPPREYTMRAQQCYLKTKRDPNRFAYNSLTDGS</sequence>
<feature type="compositionally biased region" description="Low complexity" evidence="1">
    <location>
        <begin position="583"/>
        <end position="592"/>
    </location>
</feature>
<evidence type="ECO:0000313" key="3">
    <source>
        <dbReference type="Proteomes" id="UP000266841"/>
    </source>
</evidence>
<feature type="compositionally biased region" description="Basic residues" evidence="1">
    <location>
        <begin position="566"/>
        <end position="582"/>
    </location>
</feature>
<organism evidence="2 3">
    <name type="scientific">Thalassiosira oceanica</name>
    <name type="common">Marine diatom</name>
    <dbReference type="NCBI Taxonomy" id="159749"/>
    <lineage>
        <taxon>Eukaryota</taxon>
        <taxon>Sar</taxon>
        <taxon>Stramenopiles</taxon>
        <taxon>Ochrophyta</taxon>
        <taxon>Bacillariophyta</taxon>
        <taxon>Coscinodiscophyceae</taxon>
        <taxon>Thalassiosirophycidae</taxon>
        <taxon>Thalassiosirales</taxon>
        <taxon>Thalassiosiraceae</taxon>
        <taxon>Thalassiosira</taxon>
    </lineage>
</organism>
<accession>K0SW77</accession>
<keyword evidence="3" id="KW-1185">Reference proteome</keyword>
<feature type="compositionally biased region" description="Polar residues" evidence="1">
    <location>
        <begin position="538"/>
        <end position="547"/>
    </location>
</feature>
<evidence type="ECO:0000313" key="2">
    <source>
        <dbReference type="EMBL" id="EJK69189.1"/>
    </source>
</evidence>
<proteinExistence type="predicted"/>
<dbReference type="EMBL" id="AGNL01010362">
    <property type="protein sequence ID" value="EJK69189.1"/>
    <property type="molecule type" value="Genomic_DNA"/>
</dbReference>
<name>K0SW77_THAOC</name>
<evidence type="ECO:0000256" key="1">
    <source>
        <dbReference type="SAM" id="MobiDB-lite"/>
    </source>
</evidence>
<gene>
    <name evidence="2" type="ORF">THAOC_09583</name>
</gene>
<dbReference type="Proteomes" id="UP000266841">
    <property type="component" value="Unassembled WGS sequence"/>
</dbReference>
<feature type="region of interest" description="Disordered" evidence="1">
    <location>
        <begin position="297"/>
        <end position="331"/>
    </location>
</feature>
<comment type="caution">
    <text evidence="2">The sequence shown here is derived from an EMBL/GenBank/DDBJ whole genome shotgun (WGS) entry which is preliminary data.</text>
</comment>
<feature type="region of interest" description="Disordered" evidence="1">
    <location>
        <begin position="456"/>
        <end position="605"/>
    </location>
</feature>
<protein>
    <submittedName>
        <fullName evidence="2">Uncharacterized protein</fullName>
    </submittedName>
</protein>
<dbReference type="AlphaFoldDB" id="K0SW77"/>